<dbReference type="SUPFAM" id="SSF141868">
    <property type="entry name" value="EAL domain-like"/>
    <property type="match status" value="1"/>
</dbReference>
<dbReference type="Proteomes" id="UP000633365">
    <property type="component" value="Unassembled WGS sequence"/>
</dbReference>
<feature type="domain" description="EAL" evidence="1">
    <location>
        <begin position="1"/>
        <end position="89"/>
    </location>
</feature>
<evidence type="ECO:0000313" key="2">
    <source>
        <dbReference type="EMBL" id="MBK6088390.1"/>
    </source>
</evidence>
<organism evidence="2 3">
    <name type="scientific">Ruminococcus difficilis</name>
    <dbReference type="NCBI Taxonomy" id="2763069"/>
    <lineage>
        <taxon>Bacteria</taxon>
        <taxon>Bacillati</taxon>
        <taxon>Bacillota</taxon>
        <taxon>Clostridia</taxon>
        <taxon>Eubacteriales</taxon>
        <taxon>Oscillospiraceae</taxon>
        <taxon>Ruminococcus</taxon>
    </lineage>
</organism>
<reference evidence="2" key="1">
    <citation type="submission" date="2021-01" db="EMBL/GenBank/DDBJ databases">
        <title>Genome public.</title>
        <authorList>
            <person name="Liu C."/>
            <person name="Sun Q."/>
        </authorList>
    </citation>
    <scope>NUCLEOTIDE SEQUENCE</scope>
    <source>
        <strain evidence="2">M6</strain>
    </source>
</reference>
<dbReference type="Pfam" id="PF00563">
    <property type="entry name" value="EAL"/>
    <property type="match status" value="1"/>
</dbReference>
<dbReference type="GO" id="GO:0071111">
    <property type="term" value="F:cyclic-guanylate-specific phosphodiesterase activity"/>
    <property type="evidence" value="ECO:0007669"/>
    <property type="project" value="InterPro"/>
</dbReference>
<sequence>NIAQLLKLPIHVVKLDMSVVHSYFKGESKLLPDLIQMFRNSNMKIVVEGVETVDMKTQLAEMGCDYEQGYFFSKPVPPSAFLAYLRATR</sequence>
<dbReference type="Gene3D" id="3.20.20.450">
    <property type="entry name" value="EAL domain"/>
    <property type="match status" value="1"/>
</dbReference>
<dbReference type="PANTHER" id="PTHR33121">
    <property type="entry name" value="CYCLIC DI-GMP PHOSPHODIESTERASE PDEF"/>
    <property type="match status" value="1"/>
</dbReference>
<feature type="non-terminal residue" evidence="2">
    <location>
        <position position="1"/>
    </location>
</feature>
<dbReference type="PROSITE" id="PS50883">
    <property type="entry name" value="EAL"/>
    <property type="match status" value="1"/>
</dbReference>
<evidence type="ECO:0000313" key="3">
    <source>
        <dbReference type="Proteomes" id="UP000633365"/>
    </source>
</evidence>
<dbReference type="RefSeq" id="WP_201427292.1">
    <property type="nucleotide sequence ID" value="NZ_JAEQMG010000053.1"/>
</dbReference>
<dbReference type="InterPro" id="IPR035919">
    <property type="entry name" value="EAL_sf"/>
</dbReference>
<comment type="caution">
    <text evidence="2">The sequence shown here is derived from an EMBL/GenBank/DDBJ whole genome shotgun (WGS) entry which is preliminary data.</text>
</comment>
<evidence type="ECO:0000259" key="1">
    <source>
        <dbReference type="PROSITE" id="PS50883"/>
    </source>
</evidence>
<proteinExistence type="predicted"/>
<dbReference type="PANTHER" id="PTHR33121:SF70">
    <property type="entry name" value="SIGNALING PROTEIN YKOW"/>
    <property type="match status" value="1"/>
</dbReference>
<protein>
    <submittedName>
        <fullName evidence="2">EAL domain-containing protein</fullName>
    </submittedName>
</protein>
<keyword evidence="3" id="KW-1185">Reference proteome</keyword>
<dbReference type="EMBL" id="JAEQMG010000053">
    <property type="protein sequence ID" value="MBK6088390.1"/>
    <property type="molecule type" value="Genomic_DNA"/>
</dbReference>
<accession>A0A934U0M0</accession>
<dbReference type="InterPro" id="IPR001633">
    <property type="entry name" value="EAL_dom"/>
</dbReference>
<gene>
    <name evidence="2" type="ORF">JKK62_06910</name>
</gene>
<name>A0A934U0M0_9FIRM</name>
<dbReference type="InterPro" id="IPR050706">
    <property type="entry name" value="Cyclic-di-GMP_PDE-like"/>
</dbReference>
<dbReference type="AlphaFoldDB" id="A0A934U0M0"/>